<evidence type="ECO:0000256" key="2">
    <source>
        <dbReference type="RuleBase" id="RU369002"/>
    </source>
</evidence>
<keyword evidence="2" id="KW-0813">Transport</keyword>
<dbReference type="PANTHER" id="PTHR12612">
    <property type="entry name" value="NUCLEAR TRANSPORT FACTOR 2"/>
    <property type="match status" value="1"/>
</dbReference>
<keyword evidence="2" id="KW-0653">Protein transport</keyword>
<dbReference type="InterPro" id="IPR032710">
    <property type="entry name" value="NTF2-like_dom_sf"/>
</dbReference>
<dbReference type="FunFam" id="3.10.450.50:FF:000005">
    <property type="entry name" value="Nuclear transport factor 2"/>
    <property type="match status" value="1"/>
</dbReference>
<feature type="domain" description="NTF2" evidence="3">
    <location>
        <begin position="7"/>
        <end position="119"/>
    </location>
</feature>
<dbReference type="AlphaFoldDB" id="A0AAD9II40"/>
<organism evidence="4 5">
    <name type="scientific">Prototheca wickerhamii</name>
    <dbReference type="NCBI Taxonomy" id="3111"/>
    <lineage>
        <taxon>Eukaryota</taxon>
        <taxon>Viridiplantae</taxon>
        <taxon>Chlorophyta</taxon>
        <taxon>core chlorophytes</taxon>
        <taxon>Trebouxiophyceae</taxon>
        <taxon>Chlorellales</taxon>
        <taxon>Chlorellaceae</taxon>
        <taxon>Prototheca</taxon>
    </lineage>
</organism>
<dbReference type="GO" id="GO:0005737">
    <property type="term" value="C:cytoplasm"/>
    <property type="evidence" value="ECO:0007669"/>
    <property type="project" value="UniProtKB-SubCell"/>
</dbReference>
<dbReference type="Proteomes" id="UP001255856">
    <property type="component" value="Unassembled WGS sequence"/>
</dbReference>
<dbReference type="InterPro" id="IPR045875">
    <property type="entry name" value="NTF2"/>
</dbReference>
<gene>
    <name evidence="4" type="primary">NTF2B</name>
    <name evidence="4" type="ORF">QBZ16_005347</name>
</gene>
<dbReference type="CDD" id="cd00780">
    <property type="entry name" value="NTF2"/>
    <property type="match status" value="1"/>
</dbReference>
<evidence type="ECO:0000259" key="3">
    <source>
        <dbReference type="PROSITE" id="PS50177"/>
    </source>
</evidence>
<proteinExistence type="predicted"/>
<comment type="function">
    <text evidence="2">Has a role in nuclear-cytoplasmic transport of proteins and mRNAs.</text>
</comment>
<evidence type="ECO:0000313" key="5">
    <source>
        <dbReference type="Proteomes" id="UP001255856"/>
    </source>
</evidence>
<sequence>MADPDAVAKAFTDHYYATFDASRANLAPLYQEQSLLTFEGQKFQGTAQIIQKLTSLPFQKCQHAISSVDAQPSVAGGVNVFVTGQLITEGESNPLKFSQVFHLAPAGGSFVVTNDIFRLNYA</sequence>
<name>A0AAD9II40_PROWI</name>
<keyword evidence="2" id="KW-0539">Nucleus</keyword>
<evidence type="ECO:0000256" key="1">
    <source>
        <dbReference type="ARBA" id="ARBA00022490"/>
    </source>
</evidence>
<comment type="subcellular location">
    <subcellularLocation>
        <location evidence="2">Cytoplasm</location>
    </subcellularLocation>
    <subcellularLocation>
        <location evidence="2">Nucleus</location>
    </subcellularLocation>
</comment>
<evidence type="ECO:0000313" key="4">
    <source>
        <dbReference type="EMBL" id="KAK2076587.1"/>
    </source>
</evidence>
<dbReference type="EMBL" id="JASFZW010000009">
    <property type="protein sequence ID" value="KAK2076587.1"/>
    <property type="molecule type" value="Genomic_DNA"/>
</dbReference>
<comment type="caution">
    <text evidence="4">The sequence shown here is derived from an EMBL/GenBank/DDBJ whole genome shotgun (WGS) entry which is preliminary data.</text>
</comment>
<dbReference type="Pfam" id="PF02136">
    <property type="entry name" value="NTF2"/>
    <property type="match status" value="1"/>
</dbReference>
<keyword evidence="1 2" id="KW-0963">Cytoplasm</keyword>
<dbReference type="GO" id="GO:0005635">
    <property type="term" value="C:nuclear envelope"/>
    <property type="evidence" value="ECO:0007669"/>
    <property type="project" value="UniProtKB-ARBA"/>
</dbReference>
<dbReference type="GO" id="GO:0006606">
    <property type="term" value="P:protein import into nucleus"/>
    <property type="evidence" value="ECO:0007669"/>
    <property type="project" value="UniProtKB-ARBA"/>
</dbReference>
<dbReference type="InterPro" id="IPR002075">
    <property type="entry name" value="NTF2_dom"/>
</dbReference>
<keyword evidence="5" id="KW-1185">Reference proteome</keyword>
<dbReference type="Gene3D" id="3.10.450.50">
    <property type="match status" value="1"/>
</dbReference>
<protein>
    <submittedName>
        <fullName evidence="4">Nuclear transport factor 2B</fullName>
    </submittedName>
</protein>
<dbReference type="PROSITE" id="PS50177">
    <property type="entry name" value="NTF2_DOMAIN"/>
    <property type="match status" value="1"/>
</dbReference>
<dbReference type="SUPFAM" id="SSF54427">
    <property type="entry name" value="NTF2-like"/>
    <property type="match status" value="1"/>
</dbReference>
<dbReference type="InterPro" id="IPR018222">
    <property type="entry name" value="Nuclear_transport_factor_2_euk"/>
</dbReference>
<dbReference type="GO" id="GO:0051028">
    <property type="term" value="P:mRNA transport"/>
    <property type="evidence" value="ECO:0007669"/>
    <property type="project" value="UniProtKB-UniRule"/>
</dbReference>
<reference evidence="4" key="1">
    <citation type="submission" date="2021-01" db="EMBL/GenBank/DDBJ databases">
        <authorList>
            <person name="Eckstrom K.M.E."/>
        </authorList>
    </citation>
    <scope>NUCLEOTIDE SEQUENCE</scope>
    <source>
        <strain evidence="4">UVCC 0001</strain>
    </source>
</reference>
<accession>A0AAD9II40</accession>